<name>A0A4C1XMD1_EUMVA</name>
<evidence type="ECO:0000313" key="2">
    <source>
        <dbReference type="Proteomes" id="UP000299102"/>
    </source>
</evidence>
<keyword evidence="2" id="KW-1185">Reference proteome</keyword>
<organism evidence="1 2">
    <name type="scientific">Eumeta variegata</name>
    <name type="common">Bagworm moth</name>
    <name type="synonym">Eumeta japonica</name>
    <dbReference type="NCBI Taxonomy" id="151549"/>
    <lineage>
        <taxon>Eukaryota</taxon>
        <taxon>Metazoa</taxon>
        <taxon>Ecdysozoa</taxon>
        <taxon>Arthropoda</taxon>
        <taxon>Hexapoda</taxon>
        <taxon>Insecta</taxon>
        <taxon>Pterygota</taxon>
        <taxon>Neoptera</taxon>
        <taxon>Endopterygota</taxon>
        <taxon>Lepidoptera</taxon>
        <taxon>Glossata</taxon>
        <taxon>Ditrysia</taxon>
        <taxon>Tineoidea</taxon>
        <taxon>Psychidae</taxon>
        <taxon>Oiketicinae</taxon>
        <taxon>Eumeta</taxon>
    </lineage>
</organism>
<comment type="caution">
    <text evidence="1">The sequence shown here is derived from an EMBL/GenBank/DDBJ whole genome shotgun (WGS) entry which is preliminary data.</text>
</comment>
<dbReference type="AlphaFoldDB" id="A0A4C1XMD1"/>
<sequence length="123" mass="13759">MTSFIRDAWRRIAAMQEVVQEAVSPDLYGRQANSAPLSINCLSLGKRVKIKRINFVIHASCPFQLCRYAVVSGRPASRLLSSPWIVITNSCLVFCNNVNGIDRSSSYFKNFFPHESSMGSLTL</sequence>
<gene>
    <name evidence="1" type="ORF">EVAR_45328_1</name>
</gene>
<accession>A0A4C1XMD1</accession>
<evidence type="ECO:0000313" key="1">
    <source>
        <dbReference type="EMBL" id="GBP64280.1"/>
    </source>
</evidence>
<dbReference type="Proteomes" id="UP000299102">
    <property type="component" value="Unassembled WGS sequence"/>
</dbReference>
<protein>
    <submittedName>
        <fullName evidence="1">Uncharacterized protein</fullName>
    </submittedName>
</protein>
<dbReference type="EMBL" id="BGZK01000893">
    <property type="protein sequence ID" value="GBP64280.1"/>
    <property type="molecule type" value="Genomic_DNA"/>
</dbReference>
<reference evidence="1 2" key="1">
    <citation type="journal article" date="2019" name="Commun. Biol.">
        <title>The bagworm genome reveals a unique fibroin gene that provides high tensile strength.</title>
        <authorList>
            <person name="Kono N."/>
            <person name="Nakamura H."/>
            <person name="Ohtoshi R."/>
            <person name="Tomita M."/>
            <person name="Numata K."/>
            <person name="Arakawa K."/>
        </authorList>
    </citation>
    <scope>NUCLEOTIDE SEQUENCE [LARGE SCALE GENOMIC DNA]</scope>
</reference>
<proteinExistence type="predicted"/>